<organism evidence="2 3">
    <name type="scientific">Streptosporangium sandarakinum</name>
    <dbReference type="NCBI Taxonomy" id="1260955"/>
    <lineage>
        <taxon>Bacteria</taxon>
        <taxon>Bacillati</taxon>
        <taxon>Actinomycetota</taxon>
        <taxon>Actinomycetes</taxon>
        <taxon>Streptosporangiales</taxon>
        <taxon>Streptosporangiaceae</taxon>
        <taxon>Streptosporangium</taxon>
    </lineage>
</organism>
<gene>
    <name evidence="2" type="ORF">HDA43_006046</name>
</gene>
<evidence type="ECO:0000313" key="3">
    <source>
        <dbReference type="Proteomes" id="UP000576393"/>
    </source>
</evidence>
<reference evidence="2 3" key="1">
    <citation type="submission" date="2020-07" db="EMBL/GenBank/DDBJ databases">
        <title>Sequencing the genomes of 1000 actinobacteria strains.</title>
        <authorList>
            <person name="Klenk H.-P."/>
        </authorList>
    </citation>
    <scope>NUCLEOTIDE SEQUENCE [LARGE SCALE GENOMIC DNA]</scope>
    <source>
        <strain evidence="2 3">DSM 45763</strain>
    </source>
</reference>
<keyword evidence="3" id="KW-1185">Reference proteome</keyword>
<name>A0A852V5Q9_9ACTN</name>
<dbReference type="EMBL" id="JACCCO010000003">
    <property type="protein sequence ID" value="NYF43819.1"/>
    <property type="molecule type" value="Genomic_DNA"/>
</dbReference>
<dbReference type="AlphaFoldDB" id="A0A852V5Q9"/>
<dbReference type="RefSeq" id="WP_179827560.1">
    <property type="nucleotide sequence ID" value="NZ_JACCCO010000003.1"/>
</dbReference>
<dbReference type="SUPFAM" id="SSF47240">
    <property type="entry name" value="Ferritin-like"/>
    <property type="match status" value="1"/>
</dbReference>
<comment type="caution">
    <text evidence="2">The sequence shown here is derived from an EMBL/GenBank/DDBJ whole genome shotgun (WGS) entry which is preliminary data.</text>
</comment>
<dbReference type="InterPro" id="IPR009078">
    <property type="entry name" value="Ferritin-like_SF"/>
</dbReference>
<proteinExistence type="predicted"/>
<protein>
    <recommendedName>
        <fullName evidence="4">Ferritin-like domain-containing protein</fullName>
    </recommendedName>
</protein>
<dbReference type="Proteomes" id="UP000576393">
    <property type="component" value="Unassembled WGS sequence"/>
</dbReference>
<dbReference type="Gene3D" id="1.10.620.20">
    <property type="entry name" value="Ribonucleotide Reductase, subunit A"/>
    <property type="match status" value="1"/>
</dbReference>
<dbReference type="InterPro" id="IPR012348">
    <property type="entry name" value="RNR-like"/>
</dbReference>
<evidence type="ECO:0008006" key="4">
    <source>
        <dbReference type="Google" id="ProtNLM"/>
    </source>
</evidence>
<feature type="compositionally biased region" description="Gly residues" evidence="1">
    <location>
        <begin position="142"/>
        <end position="155"/>
    </location>
</feature>
<accession>A0A852V5Q9</accession>
<evidence type="ECO:0000313" key="2">
    <source>
        <dbReference type="EMBL" id="NYF43819.1"/>
    </source>
</evidence>
<dbReference type="GO" id="GO:0016491">
    <property type="term" value="F:oxidoreductase activity"/>
    <property type="evidence" value="ECO:0007669"/>
    <property type="project" value="InterPro"/>
</dbReference>
<sequence>MLGLRLELMVLMVAEVIALRYYRAVRDGSGDRLASEVAGRILADERRHVPFHRDRLRESFRPLPAVVRAGVRPAWWTLMLGACAVVVWDHGSALRRFGVPRAVFAADVAGLFAAVTGEVFGAGEAGTLTPPPGAPGGRRAVHGGGSPPGGAGGRA</sequence>
<evidence type="ECO:0000256" key="1">
    <source>
        <dbReference type="SAM" id="MobiDB-lite"/>
    </source>
</evidence>
<feature type="region of interest" description="Disordered" evidence="1">
    <location>
        <begin position="123"/>
        <end position="155"/>
    </location>
</feature>